<keyword evidence="6" id="KW-0175">Coiled coil</keyword>
<dbReference type="PANTHER" id="PTHR47970">
    <property type="entry name" value="KINESIN-LIKE PROTEIN KIF11"/>
    <property type="match status" value="1"/>
</dbReference>
<feature type="compositionally biased region" description="Low complexity" evidence="7">
    <location>
        <begin position="29"/>
        <end position="46"/>
    </location>
</feature>
<evidence type="ECO:0000256" key="2">
    <source>
        <dbReference type="ARBA" id="ARBA00022490"/>
    </source>
</evidence>
<dbReference type="PROSITE" id="PS50067">
    <property type="entry name" value="KINESIN_MOTOR_2"/>
    <property type="match status" value="1"/>
</dbReference>
<dbReference type="Pfam" id="PF00225">
    <property type="entry name" value="Kinesin"/>
    <property type="match status" value="2"/>
</dbReference>
<keyword evidence="5" id="KW-0067">ATP-binding</keyword>
<dbReference type="GO" id="GO:0005876">
    <property type="term" value="C:spindle microtubule"/>
    <property type="evidence" value="ECO:0007669"/>
    <property type="project" value="TreeGrafter"/>
</dbReference>
<keyword evidence="3 5" id="KW-0505">Motor protein</keyword>
<protein>
    <recommendedName>
        <fullName evidence="8">Kinesin motor domain-containing protein</fullName>
    </recommendedName>
</protein>
<keyword evidence="2" id="KW-0963">Cytoplasm</keyword>
<dbReference type="SUPFAM" id="SSF52540">
    <property type="entry name" value="P-loop containing nucleoside triphosphate hydrolases"/>
    <property type="match status" value="1"/>
</dbReference>
<dbReference type="GO" id="GO:0072686">
    <property type="term" value="C:mitotic spindle"/>
    <property type="evidence" value="ECO:0007669"/>
    <property type="project" value="TreeGrafter"/>
</dbReference>
<keyword evidence="4" id="KW-0206">Cytoskeleton</keyword>
<proteinExistence type="inferred from homology"/>
<dbReference type="GO" id="GO:0007018">
    <property type="term" value="P:microtubule-based movement"/>
    <property type="evidence" value="ECO:0007669"/>
    <property type="project" value="InterPro"/>
</dbReference>
<comment type="caution">
    <text evidence="9">The sequence shown here is derived from an EMBL/GenBank/DDBJ whole genome shotgun (WGS) entry which is preliminary data.</text>
</comment>
<comment type="subcellular location">
    <subcellularLocation>
        <location evidence="1">Cytoplasm</location>
        <location evidence="1">Cytoskeleton</location>
    </subcellularLocation>
</comment>
<evidence type="ECO:0000313" key="9">
    <source>
        <dbReference type="EMBL" id="KAJ4972028.1"/>
    </source>
</evidence>
<dbReference type="EMBL" id="JAMYWD010000005">
    <property type="protein sequence ID" value="KAJ4972028.1"/>
    <property type="molecule type" value="Genomic_DNA"/>
</dbReference>
<dbReference type="InterPro" id="IPR001752">
    <property type="entry name" value="Kinesin_motor_dom"/>
</dbReference>
<dbReference type="InterPro" id="IPR047149">
    <property type="entry name" value="KIF11-like"/>
</dbReference>
<reference evidence="9" key="1">
    <citation type="journal article" date="2023" name="Plant J.">
        <title>The genome of the king protea, Protea cynaroides.</title>
        <authorList>
            <person name="Chang J."/>
            <person name="Duong T.A."/>
            <person name="Schoeman C."/>
            <person name="Ma X."/>
            <person name="Roodt D."/>
            <person name="Barker N."/>
            <person name="Li Z."/>
            <person name="Van de Peer Y."/>
            <person name="Mizrachi E."/>
        </authorList>
    </citation>
    <scope>NUCLEOTIDE SEQUENCE</scope>
    <source>
        <tissue evidence="9">Young leaves</tissue>
    </source>
</reference>
<evidence type="ECO:0000256" key="4">
    <source>
        <dbReference type="ARBA" id="ARBA00023212"/>
    </source>
</evidence>
<dbReference type="GO" id="GO:0005524">
    <property type="term" value="F:ATP binding"/>
    <property type="evidence" value="ECO:0007669"/>
    <property type="project" value="UniProtKB-UniRule"/>
</dbReference>
<feature type="binding site" evidence="5">
    <location>
        <begin position="152"/>
        <end position="159"/>
    </location>
    <ligand>
        <name>ATP</name>
        <dbReference type="ChEBI" id="CHEBI:30616"/>
    </ligand>
</feature>
<dbReference type="GO" id="GO:0090307">
    <property type="term" value="P:mitotic spindle assembly"/>
    <property type="evidence" value="ECO:0007669"/>
    <property type="project" value="TreeGrafter"/>
</dbReference>
<evidence type="ECO:0000259" key="8">
    <source>
        <dbReference type="PROSITE" id="PS50067"/>
    </source>
</evidence>
<accession>A0A9Q0QU60</accession>
<gene>
    <name evidence="9" type="ORF">NE237_005127</name>
</gene>
<feature type="compositionally biased region" description="Low complexity" evidence="7">
    <location>
        <begin position="266"/>
        <end position="279"/>
    </location>
</feature>
<organism evidence="9 10">
    <name type="scientific">Protea cynaroides</name>
    <dbReference type="NCBI Taxonomy" id="273540"/>
    <lineage>
        <taxon>Eukaryota</taxon>
        <taxon>Viridiplantae</taxon>
        <taxon>Streptophyta</taxon>
        <taxon>Embryophyta</taxon>
        <taxon>Tracheophyta</taxon>
        <taxon>Spermatophyta</taxon>
        <taxon>Magnoliopsida</taxon>
        <taxon>Proteales</taxon>
        <taxon>Proteaceae</taxon>
        <taxon>Protea</taxon>
    </lineage>
</organism>
<dbReference type="GO" id="GO:0008574">
    <property type="term" value="F:plus-end-directed microtubule motor activity"/>
    <property type="evidence" value="ECO:0007669"/>
    <property type="project" value="TreeGrafter"/>
</dbReference>
<dbReference type="SMART" id="SM00129">
    <property type="entry name" value="KISc"/>
    <property type="match status" value="1"/>
</dbReference>
<dbReference type="OrthoDB" id="3176171at2759"/>
<evidence type="ECO:0000256" key="3">
    <source>
        <dbReference type="ARBA" id="ARBA00023175"/>
    </source>
</evidence>
<dbReference type="GO" id="GO:0051231">
    <property type="term" value="P:spindle elongation"/>
    <property type="evidence" value="ECO:0007669"/>
    <property type="project" value="TreeGrafter"/>
</dbReference>
<evidence type="ECO:0000313" key="10">
    <source>
        <dbReference type="Proteomes" id="UP001141806"/>
    </source>
</evidence>
<feature type="domain" description="Kinesin motor" evidence="8">
    <location>
        <begin position="57"/>
        <end position="388"/>
    </location>
</feature>
<keyword evidence="5" id="KW-0547">Nucleotide-binding</keyword>
<dbReference type="GO" id="GO:0008017">
    <property type="term" value="F:microtubule binding"/>
    <property type="evidence" value="ECO:0007669"/>
    <property type="project" value="InterPro"/>
</dbReference>
<dbReference type="Proteomes" id="UP001141806">
    <property type="component" value="Unassembled WGS sequence"/>
</dbReference>
<evidence type="ECO:0000256" key="1">
    <source>
        <dbReference type="ARBA" id="ARBA00004245"/>
    </source>
</evidence>
<comment type="similarity">
    <text evidence="5">Belongs to the TRAFAC class myosin-kinesin ATPase superfamily. Kinesin family.</text>
</comment>
<feature type="region of interest" description="Disordered" evidence="7">
    <location>
        <begin position="260"/>
        <end position="279"/>
    </location>
</feature>
<evidence type="ECO:0000256" key="6">
    <source>
        <dbReference type="SAM" id="Coils"/>
    </source>
</evidence>
<dbReference type="InterPro" id="IPR027417">
    <property type="entry name" value="P-loop_NTPase"/>
</dbReference>
<dbReference type="InterPro" id="IPR036961">
    <property type="entry name" value="Kinesin_motor_dom_sf"/>
</dbReference>
<dbReference type="PANTHER" id="PTHR47970:SF6">
    <property type="entry name" value="KINESIN-LIKE PROTEIN KIN-UC ISOFORM X1"/>
    <property type="match status" value="1"/>
</dbReference>
<dbReference type="Gene3D" id="3.40.850.10">
    <property type="entry name" value="Kinesin motor domain"/>
    <property type="match status" value="2"/>
</dbReference>
<name>A0A9Q0QU60_9MAGN</name>
<feature type="region of interest" description="Disordered" evidence="7">
    <location>
        <begin position="1"/>
        <end position="58"/>
    </location>
</feature>
<dbReference type="AlphaFoldDB" id="A0A9Q0QU60"/>
<feature type="compositionally biased region" description="Polar residues" evidence="7">
    <location>
        <begin position="1"/>
        <end position="21"/>
    </location>
</feature>
<feature type="coiled-coil region" evidence="6">
    <location>
        <begin position="404"/>
        <end position="474"/>
    </location>
</feature>
<evidence type="ECO:0000256" key="7">
    <source>
        <dbReference type="SAM" id="MobiDB-lite"/>
    </source>
</evidence>
<keyword evidence="10" id="KW-1185">Reference proteome</keyword>
<evidence type="ECO:0000256" key="5">
    <source>
        <dbReference type="PROSITE-ProRule" id="PRU00283"/>
    </source>
</evidence>
<dbReference type="PRINTS" id="PR00380">
    <property type="entry name" value="KINESINHEAVY"/>
</dbReference>
<sequence>MLAKSSNRSDRQGSFASTSRSVTRHPPVRSKVSSAKRSVVSNARASHSNADDEGPGRVRVTVRLQPRNAEDNISASDFADCVELQPEMTRLKLRKNNWSSESYKFDEYLLKVLLRSEFMTWSQNLWLSISIHFEIILQSVLSGYNGTVIAYGQTGSGKTFTVRRLGKEDPSERGIMLYLESIQDLLAPEKNNISIVEDPKTGEVSLPHATLVGVWDVDHFVHLLQIGEANRYAANTNMNPESSRSHAILMVFVQRSSQGKAENEFSSPESDSSSGFASSNGVPTLLKCKLLIVDLAGSERIDKSGSNGHLLEEPKFINLSLTSLGKCINALAENSPYIPTRDSKLTRLLRDSFGGSSRTSLIITIGPSAQHHAETASTIMFGQQEMKVVNMVKLKEEFDYESLCWKLENQVDHLIAEIEKLQKLRDNDKKEMEKKLIECQISLVEAEKTLMARSELLKDENILLESKIRDLSEELKLQKDHNDLMSAEVARLEMSLKQGKI</sequence>